<evidence type="ECO:0000313" key="3">
    <source>
        <dbReference type="Proteomes" id="UP000541444"/>
    </source>
</evidence>
<feature type="region of interest" description="Disordered" evidence="1">
    <location>
        <begin position="37"/>
        <end position="71"/>
    </location>
</feature>
<reference evidence="2 3" key="1">
    <citation type="journal article" date="2020" name="IScience">
        <title>Genome Sequencing of the Endangered Kingdonia uniflora (Circaeasteraceae, Ranunculales) Reveals Potential Mechanisms of Evolutionary Specialization.</title>
        <authorList>
            <person name="Sun Y."/>
            <person name="Deng T."/>
            <person name="Zhang A."/>
            <person name="Moore M.J."/>
            <person name="Landis J.B."/>
            <person name="Lin N."/>
            <person name="Zhang H."/>
            <person name="Zhang X."/>
            <person name="Huang J."/>
            <person name="Zhang X."/>
            <person name="Sun H."/>
            <person name="Wang H."/>
        </authorList>
    </citation>
    <scope>NUCLEOTIDE SEQUENCE [LARGE SCALE GENOMIC DNA]</scope>
    <source>
        <strain evidence="2">TB1705</strain>
        <tissue evidence="2">Leaf</tissue>
    </source>
</reference>
<proteinExistence type="predicted"/>
<dbReference type="EMBL" id="JACGCM010002890">
    <property type="protein sequence ID" value="KAF6134123.1"/>
    <property type="molecule type" value="Genomic_DNA"/>
</dbReference>
<organism evidence="2 3">
    <name type="scientific">Kingdonia uniflora</name>
    <dbReference type="NCBI Taxonomy" id="39325"/>
    <lineage>
        <taxon>Eukaryota</taxon>
        <taxon>Viridiplantae</taxon>
        <taxon>Streptophyta</taxon>
        <taxon>Embryophyta</taxon>
        <taxon>Tracheophyta</taxon>
        <taxon>Spermatophyta</taxon>
        <taxon>Magnoliopsida</taxon>
        <taxon>Ranunculales</taxon>
        <taxon>Circaeasteraceae</taxon>
        <taxon>Kingdonia</taxon>
    </lineage>
</organism>
<accession>A0A7J7KUS9</accession>
<dbReference type="AlphaFoldDB" id="A0A7J7KUS9"/>
<gene>
    <name evidence="2" type="ORF">GIB67_013520</name>
</gene>
<sequence>MGDSDDRLAKLKTKVSDLTTTLGELVEQLRLANFAKASASTKRRELTKKKGVAVEERDDANEEVDNDSSDAEFVEERSVNLNSIVDYYGPYGSRLTPFYELTISFDEDEGFDVQTAGYGLMATYHAKNEYCLLADMSQGFQVFVSIISQLEADK</sequence>
<dbReference type="Proteomes" id="UP000541444">
    <property type="component" value="Unassembled WGS sequence"/>
</dbReference>
<comment type="caution">
    <text evidence="2">The sequence shown here is derived from an EMBL/GenBank/DDBJ whole genome shotgun (WGS) entry which is preliminary data.</text>
</comment>
<name>A0A7J7KUS9_9MAGN</name>
<protein>
    <submittedName>
        <fullName evidence="2">Uncharacterized protein</fullName>
    </submittedName>
</protein>
<evidence type="ECO:0000313" key="2">
    <source>
        <dbReference type="EMBL" id="KAF6134123.1"/>
    </source>
</evidence>
<feature type="compositionally biased region" description="Acidic residues" evidence="1">
    <location>
        <begin position="56"/>
        <end position="71"/>
    </location>
</feature>
<evidence type="ECO:0000256" key="1">
    <source>
        <dbReference type="SAM" id="MobiDB-lite"/>
    </source>
</evidence>
<keyword evidence="3" id="KW-1185">Reference proteome</keyword>